<dbReference type="eggNOG" id="COG0847">
    <property type="taxonomic scope" value="Bacteria"/>
</dbReference>
<dbReference type="Proteomes" id="UP000029409">
    <property type="component" value="Chromosome"/>
</dbReference>
<dbReference type="InterPro" id="IPR006054">
    <property type="entry name" value="DnaQ"/>
</dbReference>
<evidence type="ECO:0000259" key="4">
    <source>
        <dbReference type="SMART" id="SM00479"/>
    </source>
</evidence>
<gene>
    <name evidence="5" type="ORF">PDUR_11115</name>
</gene>
<evidence type="ECO:0000313" key="5">
    <source>
        <dbReference type="EMBL" id="AIQ12404.1"/>
    </source>
</evidence>
<dbReference type="FunFam" id="3.30.420.10:FF:000045">
    <property type="entry name" value="3'-5' exonuclease DinG"/>
    <property type="match status" value="1"/>
</dbReference>
<dbReference type="SUPFAM" id="SSF53098">
    <property type="entry name" value="Ribonuclease H-like"/>
    <property type="match status" value="1"/>
</dbReference>
<dbReference type="NCBIfam" id="TIGR00573">
    <property type="entry name" value="dnaq"/>
    <property type="match status" value="1"/>
</dbReference>
<dbReference type="Pfam" id="PF00929">
    <property type="entry name" value="RNase_T"/>
    <property type="match status" value="1"/>
</dbReference>
<dbReference type="NCBIfam" id="NF005836">
    <property type="entry name" value="PRK07740.1"/>
    <property type="match status" value="1"/>
</dbReference>
<dbReference type="EMBL" id="CP009288">
    <property type="protein sequence ID" value="AIQ12404.1"/>
    <property type="molecule type" value="Genomic_DNA"/>
</dbReference>
<evidence type="ECO:0000256" key="2">
    <source>
        <dbReference type="ARBA" id="ARBA00022801"/>
    </source>
</evidence>
<name>A0A089ITW5_PAEDU</name>
<dbReference type="GO" id="GO:0003887">
    <property type="term" value="F:DNA-directed DNA polymerase activity"/>
    <property type="evidence" value="ECO:0007669"/>
    <property type="project" value="InterPro"/>
</dbReference>
<dbReference type="GO" id="GO:0008408">
    <property type="term" value="F:3'-5' exonuclease activity"/>
    <property type="evidence" value="ECO:0007669"/>
    <property type="project" value="TreeGrafter"/>
</dbReference>
<dbReference type="KEGG" id="pdu:PDUR_11115"/>
<evidence type="ECO:0000256" key="1">
    <source>
        <dbReference type="ARBA" id="ARBA00022722"/>
    </source>
</evidence>
<reference evidence="5 6" key="1">
    <citation type="submission" date="2014-08" db="EMBL/GenBank/DDBJ databases">
        <title>Comparative genomics of the Paenibacillus odorifer group.</title>
        <authorList>
            <person name="den Bakker H.C."/>
            <person name="Tsai Y.-C."/>
            <person name="Martin N."/>
            <person name="Korlach J."/>
            <person name="Wiedmann M."/>
        </authorList>
    </citation>
    <scope>NUCLEOTIDE SEQUENCE [LARGE SCALE GENOMIC DNA]</scope>
    <source>
        <strain evidence="5 6">DSM 1735</strain>
    </source>
</reference>
<dbReference type="STRING" id="44251.PDUR_11115"/>
<protein>
    <submittedName>
        <fullName evidence="5">DNA polymerase III subunit epsilon</fullName>
    </submittedName>
</protein>
<evidence type="ECO:0000256" key="3">
    <source>
        <dbReference type="ARBA" id="ARBA00022839"/>
    </source>
</evidence>
<organism evidence="5 6">
    <name type="scientific">Paenibacillus durus</name>
    <name type="common">Paenibacillus azotofixans</name>
    <dbReference type="NCBI Taxonomy" id="44251"/>
    <lineage>
        <taxon>Bacteria</taxon>
        <taxon>Bacillati</taxon>
        <taxon>Bacillota</taxon>
        <taxon>Bacilli</taxon>
        <taxon>Bacillales</taxon>
        <taxon>Paenibacillaceae</taxon>
        <taxon>Paenibacillus</taxon>
    </lineage>
</organism>
<dbReference type="GO" id="GO:0003677">
    <property type="term" value="F:DNA binding"/>
    <property type="evidence" value="ECO:0007669"/>
    <property type="project" value="InterPro"/>
</dbReference>
<dbReference type="GO" id="GO:0045004">
    <property type="term" value="P:DNA replication proofreading"/>
    <property type="evidence" value="ECO:0007669"/>
    <property type="project" value="TreeGrafter"/>
</dbReference>
<keyword evidence="1" id="KW-0540">Nuclease</keyword>
<dbReference type="RefSeq" id="WP_042206259.1">
    <property type="nucleotide sequence ID" value="NZ_CP009288.1"/>
</dbReference>
<sequence length="249" mass="27788">MKEPNKGGGFWNNLRHGGMPSAIASIRGGESAQQTAQQMAFIRSLMREKRRPEVLHTPLSELETIVFDLETTGFSSQHGDEILSFGAIKVVGEEVIEDECFYTLVNCQTSIPANITELTGITEEMSKAAPSLIDGLHNFMSFVGKRVLVAHASAHDKSFLNAALWKTSKVQLTHRVLDTMMLARWLEPSRGNYTLDELLTVHGIPICGRHNALEDAKMTAKLWVSYLREISQHKKVETLGDLYAYLSRT</sequence>
<keyword evidence="3" id="KW-0269">Exonuclease</keyword>
<evidence type="ECO:0000313" key="6">
    <source>
        <dbReference type="Proteomes" id="UP000029409"/>
    </source>
</evidence>
<dbReference type="AlphaFoldDB" id="A0A089ITW5"/>
<dbReference type="InterPro" id="IPR012337">
    <property type="entry name" value="RNaseH-like_sf"/>
</dbReference>
<dbReference type="SMART" id="SM00479">
    <property type="entry name" value="EXOIII"/>
    <property type="match status" value="1"/>
</dbReference>
<proteinExistence type="predicted"/>
<dbReference type="PANTHER" id="PTHR30231:SF41">
    <property type="entry name" value="DNA POLYMERASE III SUBUNIT EPSILON"/>
    <property type="match status" value="1"/>
</dbReference>
<feature type="domain" description="Exonuclease" evidence="4">
    <location>
        <begin position="63"/>
        <end position="232"/>
    </location>
</feature>
<dbReference type="Gene3D" id="3.30.420.10">
    <property type="entry name" value="Ribonuclease H-like superfamily/Ribonuclease H"/>
    <property type="match status" value="1"/>
</dbReference>
<dbReference type="InterPro" id="IPR036397">
    <property type="entry name" value="RNaseH_sf"/>
</dbReference>
<dbReference type="CDD" id="cd06127">
    <property type="entry name" value="DEDDh"/>
    <property type="match status" value="1"/>
</dbReference>
<dbReference type="InterPro" id="IPR013520">
    <property type="entry name" value="Ribonucl_H"/>
</dbReference>
<keyword evidence="6" id="KW-1185">Reference proteome</keyword>
<keyword evidence="2" id="KW-0378">Hydrolase</keyword>
<dbReference type="PANTHER" id="PTHR30231">
    <property type="entry name" value="DNA POLYMERASE III SUBUNIT EPSILON"/>
    <property type="match status" value="1"/>
</dbReference>
<dbReference type="OrthoDB" id="9804290at2"/>
<accession>A0A089ITW5</accession>
<dbReference type="GO" id="GO:0005829">
    <property type="term" value="C:cytosol"/>
    <property type="evidence" value="ECO:0007669"/>
    <property type="project" value="TreeGrafter"/>
</dbReference>